<dbReference type="OMA" id="TRYLIWS"/>
<organism evidence="2 3">
    <name type="scientific">Cochliobolus heterostrophus (strain C5 / ATCC 48332 / race O)</name>
    <name type="common">Southern corn leaf blight fungus</name>
    <name type="synonym">Bipolaris maydis</name>
    <dbReference type="NCBI Taxonomy" id="701091"/>
    <lineage>
        <taxon>Eukaryota</taxon>
        <taxon>Fungi</taxon>
        <taxon>Dikarya</taxon>
        <taxon>Ascomycota</taxon>
        <taxon>Pezizomycotina</taxon>
        <taxon>Dothideomycetes</taxon>
        <taxon>Pleosporomycetidae</taxon>
        <taxon>Pleosporales</taxon>
        <taxon>Pleosporineae</taxon>
        <taxon>Pleosporaceae</taxon>
        <taxon>Bipolaris</taxon>
    </lineage>
</organism>
<dbReference type="HOGENOM" id="CLU_278613_0_0_1"/>
<feature type="region of interest" description="Disordered" evidence="1">
    <location>
        <begin position="27"/>
        <end position="55"/>
    </location>
</feature>
<feature type="compositionally biased region" description="Polar residues" evidence="1">
    <location>
        <begin position="33"/>
        <end position="42"/>
    </location>
</feature>
<feature type="compositionally biased region" description="Basic and acidic residues" evidence="1">
    <location>
        <begin position="446"/>
        <end position="458"/>
    </location>
</feature>
<feature type="region of interest" description="Disordered" evidence="1">
    <location>
        <begin position="1048"/>
        <end position="1067"/>
    </location>
</feature>
<feature type="compositionally biased region" description="Polar residues" evidence="1">
    <location>
        <begin position="271"/>
        <end position="280"/>
    </location>
</feature>
<dbReference type="AlphaFoldDB" id="M2UJK3"/>
<sequence length="1136" mass="126544">MTWWRRDSTISPVQRYAQRLLRSHETALRTRGFSRTPSQNAQHGDDKGTNRPSGMSNLEWAQLQHYQRWRKKLMEDPYQALFGASNSMLSGKGLKDWEWISNSFPKWMLREMNDYGDAMPQPKSDKDMNSSKRSAKKEDMEHDGSGISKERESHFPQPSFRAARIGGDDARAIVSPSDLRRPNEHLHVTVIGESIKARTQSSSKPQSSTPSPNASNTFESSPPTPPKSTQSFSDYIEKSNSDAIGKIEKMSKPTTPQGAFMDGFLTEKPSQDNPNVDTPKFSTWKETALQRRLLRDDVMKKDVNNEPSSILPVVKETETMPPTATIDEHSTAPQVKQAVLVTDVHQEQEPSLNEYTYSTKDHAKPTRSTSETLSQLPEDDIDFLSAAEIRASMGTKKSKIPSDEQRKTERENLEKSFAEAHAETNEVDPMIESKILNDQFIRRTERKMQMPEEPKEIDEPQPTAKTDQTSTLANEAQMESSIERMRSWLEQGGAIFSSYFWQDPTEEADAKKTRLFFDKVLERIRKGRSTMRQVIEDLETDIPASKALLKRMKADEDVLDSAIHALRQRSGSGKMHSLTPKKVRAIQSLRLKYQDTDNDLNKAYAALEEISKSEAAKNPPLAFKQRLGLSAKIIQKNAHLTRYLIWSLQARLEDPEIDRSMLVNYKAVANSLLTLRDTQMALSRLVDRAMLVYGVVPQTMEKAEFMGQTILNTSSEHGQVSHELSPSMNKIDKAQLRARIAAEEHLANEVDAQKSAMRGLSDDGYVREPKAMEKKSFEERSPLDHSLYRPFGSVLESLGSELPSRIEASKPEEVDQKYNDVELVAEVQKAYEDTYGPITAEHKQLNTADEVKHDQENAVEKFEMLKDDPTTSEETPEGASAAQALESEVTTSQTAENEATSVQVEASAETSTPTPQLTQASPEPATETSATVSSSPVPPADLPTHYTILIHNAETNTLTHTTSTSPPPRDPSPTIPLHTALATLSSPSKFIPHITPDWEIVTAKPDMLILRNTLAPAPKPLLHTSEHSDAAENAIPDEADVQRVGTVNPIDGTTRLSPTGYVGPEENREQLEKEFEERRRAAERVVLGSGANGEESAKGSTAENMKKKGRGAGVVKTAIWAAAVCYVVGVLGEVVA</sequence>
<reference evidence="3" key="2">
    <citation type="journal article" date="2013" name="PLoS Genet.">
        <title>Comparative genome structure, secondary metabolite, and effector coding capacity across Cochliobolus pathogens.</title>
        <authorList>
            <person name="Condon B.J."/>
            <person name="Leng Y."/>
            <person name="Wu D."/>
            <person name="Bushley K.E."/>
            <person name="Ohm R.A."/>
            <person name="Otillar R."/>
            <person name="Martin J."/>
            <person name="Schackwitz W."/>
            <person name="Grimwood J."/>
            <person name="MohdZainudin N."/>
            <person name="Xue C."/>
            <person name="Wang R."/>
            <person name="Manning V.A."/>
            <person name="Dhillon B."/>
            <person name="Tu Z.J."/>
            <person name="Steffenson B.J."/>
            <person name="Salamov A."/>
            <person name="Sun H."/>
            <person name="Lowry S."/>
            <person name="LaButti K."/>
            <person name="Han J."/>
            <person name="Copeland A."/>
            <person name="Lindquist E."/>
            <person name="Barry K."/>
            <person name="Schmutz J."/>
            <person name="Baker S.E."/>
            <person name="Ciuffetti L.M."/>
            <person name="Grigoriev I.V."/>
            <person name="Zhong S."/>
            <person name="Turgeon B.G."/>
        </authorList>
    </citation>
    <scope>NUCLEOTIDE SEQUENCE [LARGE SCALE GENOMIC DNA]</scope>
    <source>
        <strain evidence="3">C5 / ATCC 48332 / race O</strain>
    </source>
</reference>
<evidence type="ECO:0000313" key="2">
    <source>
        <dbReference type="EMBL" id="EMD88173.1"/>
    </source>
</evidence>
<name>M2UJK3_COCH5</name>
<feature type="compositionally biased region" description="Basic and acidic residues" evidence="1">
    <location>
        <begin position="123"/>
        <end position="154"/>
    </location>
</feature>
<dbReference type="EMBL" id="KB445581">
    <property type="protein sequence ID" value="EMD88173.1"/>
    <property type="molecule type" value="Genomic_DNA"/>
</dbReference>
<feature type="compositionally biased region" description="Low complexity" evidence="1">
    <location>
        <begin position="199"/>
        <end position="212"/>
    </location>
</feature>
<feature type="region of interest" description="Disordered" evidence="1">
    <location>
        <begin position="394"/>
        <end position="413"/>
    </location>
</feature>
<feature type="region of interest" description="Disordered" evidence="1">
    <location>
        <begin position="865"/>
        <end position="943"/>
    </location>
</feature>
<proteinExistence type="predicted"/>
<feature type="compositionally biased region" description="Polar residues" evidence="1">
    <location>
        <begin position="366"/>
        <end position="375"/>
    </location>
</feature>
<keyword evidence="3" id="KW-1185">Reference proteome</keyword>
<evidence type="ECO:0000256" key="1">
    <source>
        <dbReference type="SAM" id="MobiDB-lite"/>
    </source>
</evidence>
<feature type="compositionally biased region" description="Basic and acidic residues" evidence="1">
    <location>
        <begin position="400"/>
        <end position="413"/>
    </location>
</feature>
<reference evidence="2 3" key="1">
    <citation type="journal article" date="2012" name="PLoS Pathog.">
        <title>Diverse lifestyles and strategies of plant pathogenesis encoded in the genomes of eighteen Dothideomycetes fungi.</title>
        <authorList>
            <person name="Ohm R.A."/>
            <person name="Feau N."/>
            <person name="Henrissat B."/>
            <person name="Schoch C.L."/>
            <person name="Horwitz B.A."/>
            <person name="Barry K.W."/>
            <person name="Condon B.J."/>
            <person name="Copeland A.C."/>
            <person name="Dhillon B."/>
            <person name="Glaser F."/>
            <person name="Hesse C.N."/>
            <person name="Kosti I."/>
            <person name="LaButti K."/>
            <person name="Lindquist E.A."/>
            <person name="Lucas S."/>
            <person name="Salamov A.A."/>
            <person name="Bradshaw R.E."/>
            <person name="Ciuffetti L."/>
            <person name="Hamelin R.C."/>
            <person name="Kema G.H.J."/>
            <person name="Lawrence C."/>
            <person name="Scott J.A."/>
            <person name="Spatafora J.W."/>
            <person name="Turgeon B.G."/>
            <person name="de Wit P.J.G.M."/>
            <person name="Zhong S."/>
            <person name="Goodwin S.B."/>
            <person name="Grigoriev I.V."/>
        </authorList>
    </citation>
    <scope>NUCLEOTIDE SEQUENCE [LARGE SCALE GENOMIC DNA]</scope>
    <source>
        <strain evidence="3">C5 / ATCC 48332 / race O</strain>
    </source>
</reference>
<feature type="region of interest" description="Disordered" evidence="1">
    <location>
        <begin position="194"/>
        <end position="280"/>
    </location>
</feature>
<feature type="compositionally biased region" description="Basic and acidic residues" evidence="1">
    <location>
        <begin position="235"/>
        <end position="251"/>
    </location>
</feature>
<dbReference type="OrthoDB" id="3946750at2759"/>
<accession>M2UJK3</accession>
<gene>
    <name evidence="2" type="ORF">COCHEDRAFT_1227385</name>
</gene>
<feature type="compositionally biased region" description="Polar residues" evidence="1">
    <location>
        <begin position="888"/>
        <end position="921"/>
    </location>
</feature>
<feature type="region of interest" description="Disordered" evidence="1">
    <location>
        <begin position="115"/>
        <end position="168"/>
    </location>
</feature>
<feature type="region of interest" description="Disordered" evidence="1">
    <location>
        <begin position="446"/>
        <end position="474"/>
    </location>
</feature>
<evidence type="ECO:0000313" key="3">
    <source>
        <dbReference type="Proteomes" id="UP000016936"/>
    </source>
</evidence>
<feature type="compositionally biased region" description="Low complexity" evidence="1">
    <location>
        <begin position="923"/>
        <end position="935"/>
    </location>
</feature>
<feature type="region of interest" description="Disordered" evidence="1">
    <location>
        <begin position="359"/>
        <end position="378"/>
    </location>
</feature>
<dbReference type="Proteomes" id="UP000016936">
    <property type="component" value="Unassembled WGS sequence"/>
</dbReference>
<dbReference type="STRING" id="701091.M2UJK3"/>
<dbReference type="eggNOG" id="ENOG502SRDH">
    <property type="taxonomic scope" value="Eukaryota"/>
</dbReference>
<feature type="compositionally biased region" description="Polar residues" evidence="1">
    <location>
        <begin position="463"/>
        <end position="474"/>
    </location>
</feature>
<protein>
    <submittedName>
        <fullName evidence="2">Uncharacterized protein</fullName>
    </submittedName>
</protein>